<evidence type="ECO:0000259" key="1">
    <source>
        <dbReference type="PROSITE" id="PS50125"/>
    </source>
</evidence>
<dbReference type="PANTHER" id="PTHR43081:SF1">
    <property type="entry name" value="ADENYLATE CYCLASE, TERMINAL-DIFFERENTIATION SPECIFIC"/>
    <property type="match status" value="1"/>
</dbReference>
<protein>
    <submittedName>
        <fullName evidence="2">Adenylate/guanylate cyclase domain-containing protein</fullName>
    </submittedName>
</protein>
<sequence length="712" mass="75507">MARTWRLGQKLITGTATGLVAAALAITLILTDSPQVRALRNLVFDNYQRLAPRAYEPATPVRVIAIDEESLAKVGQWPWPRETVAKLVNRLGEAGAATVALDMIFSEAERGDDTEGDKALAQAIGRYPVVIGQALANSGTAPVVKAGLAFAGDDPLRFVPPFAGAIVPLPALAEAAQGVGALNWVPDRDLIVRRVATFFNVGGHLAPSFAIEALRVAQRASGVVIKASNASGETSLGQHTGIIAVKVGAFEIPTESDGSVRVRYAGTHAERYLPAWRVLDETTDLSALEGTIVFVGAAAAALADIRATPIDAVVAGVDVHAELVEHVLTGARLSRPDYGPGLESLLTLAGCLAVGIAAVLLGPFPAAAATILLLSATVGGSWFAFSHRELLIDPALPTLAMVGTFAAAAVGALRRSDLDKRQIREAFGRYLSPSIVEALADDPSKLKLGGEIRPLTVLFSDIRGFTARSERLSAEDVLRFLNSVHAPMTEEVLRSGGTLDKFIGDGLMAFWNAPIDVPDHVRAGLRCALAMQRALLIIEEEYRKESAAAGRDHHPIAIGIGLHTGPACVGNVGSIRRFDYSAIGDTVNTAARIEPMCKTYGIPILVSEEVTEAAPGFAYLPVDEVQLRGQQRASHLYALLGDETAVTAEFTAFRALHQMALAACRDGSADAELRLAVCERHAMGAQFAVIYRLLRDRLAAKRLVVDTILDAV</sequence>
<evidence type="ECO:0000313" key="3">
    <source>
        <dbReference type="Proteomes" id="UP000637002"/>
    </source>
</evidence>
<dbReference type="SMART" id="SM00044">
    <property type="entry name" value="CYCc"/>
    <property type="match status" value="1"/>
</dbReference>
<reference evidence="2" key="1">
    <citation type="journal article" date="2014" name="Int. J. Syst. Evol. Microbiol.">
        <title>Complete genome sequence of Corynebacterium casei LMG S-19264T (=DSM 44701T), isolated from a smear-ripened cheese.</title>
        <authorList>
            <consortium name="US DOE Joint Genome Institute (JGI-PGF)"/>
            <person name="Walter F."/>
            <person name="Albersmeier A."/>
            <person name="Kalinowski J."/>
            <person name="Ruckert C."/>
        </authorList>
    </citation>
    <scope>NUCLEOTIDE SEQUENCE</scope>
    <source>
        <strain evidence="2">CGMCC 1.12919</strain>
    </source>
</reference>
<gene>
    <name evidence="2" type="primary">cyaD2</name>
    <name evidence="2" type="ORF">GCM10010994_12730</name>
</gene>
<proteinExistence type="predicted"/>
<dbReference type="InterPro" id="IPR050697">
    <property type="entry name" value="Adenylyl/Guanylyl_Cyclase_3/4"/>
</dbReference>
<dbReference type="Pfam" id="PF05226">
    <property type="entry name" value="CHASE2"/>
    <property type="match status" value="1"/>
</dbReference>
<dbReference type="SMART" id="SM01080">
    <property type="entry name" value="CHASE2"/>
    <property type="match status" value="1"/>
</dbReference>
<comment type="caution">
    <text evidence="2">The sequence shown here is derived from an EMBL/GenBank/DDBJ whole genome shotgun (WGS) entry which is preliminary data.</text>
</comment>
<dbReference type="CDD" id="cd07302">
    <property type="entry name" value="CHD"/>
    <property type="match status" value="1"/>
</dbReference>
<dbReference type="GO" id="GO:0035556">
    <property type="term" value="P:intracellular signal transduction"/>
    <property type="evidence" value="ECO:0007669"/>
    <property type="project" value="InterPro"/>
</dbReference>
<dbReference type="PROSITE" id="PS50125">
    <property type="entry name" value="GUANYLATE_CYCLASE_2"/>
    <property type="match status" value="1"/>
</dbReference>
<dbReference type="AlphaFoldDB" id="A0A916U066"/>
<dbReference type="Gene3D" id="3.30.70.1230">
    <property type="entry name" value="Nucleotide cyclase"/>
    <property type="match status" value="1"/>
</dbReference>
<dbReference type="RefSeq" id="WP_188608300.1">
    <property type="nucleotide sequence ID" value="NZ_BMGG01000002.1"/>
</dbReference>
<dbReference type="GO" id="GO:0009190">
    <property type="term" value="P:cyclic nucleotide biosynthetic process"/>
    <property type="evidence" value="ECO:0007669"/>
    <property type="project" value="InterPro"/>
</dbReference>
<organism evidence="2 3">
    <name type="scientific">Chelatococcus reniformis</name>
    <dbReference type="NCBI Taxonomy" id="1494448"/>
    <lineage>
        <taxon>Bacteria</taxon>
        <taxon>Pseudomonadati</taxon>
        <taxon>Pseudomonadota</taxon>
        <taxon>Alphaproteobacteria</taxon>
        <taxon>Hyphomicrobiales</taxon>
        <taxon>Chelatococcaceae</taxon>
        <taxon>Chelatococcus</taxon>
    </lineage>
</organism>
<dbReference type="GO" id="GO:0004016">
    <property type="term" value="F:adenylate cyclase activity"/>
    <property type="evidence" value="ECO:0007669"/>
    <property type="project" value="UniProtKB-ARBA"/>
</dbReference>
<dbReference type="Pfam" id="PF00211">
    <property type="entry name" value="Guanylate_cyc"/>
    <property type="match status" value="1"/>
</dbReference>
<accession>A0A916U066</accession>
<dbReference type="Proteomes" id="UP000637002">
    <property type="component" value="Unassembled WGS sequence"/>
</dbReference>
<name>A0A916U066_9HYPH</name>
<dbReference type="SUPFAM" id="SSF55073">
    <property type="entry name" value="Nucleotide cyclase"/>
    <property type="match status" value="1"/>
</dbReference>
<keyword evidence="3" id="KW-1185">Reference proteome</keyword>
<dbReference type="InterPro" id="IPR029787">
    <property type="entry name" value="Nucleotide_cyclase"/>
</dbReference>
<feature type="domain" description="Guanylate cyclase" evidence="1">
    <location>
        <begin position="456"/>
        <end position="594"/>
    </location>
</feature>
<dbReference type="InterPro" id="IPR007890">
    <property type="entry name" value="CHASE2"/>
</dbReference>
<dbReference type="EMBL" id="BMGG01000002">
    <property type="protein sequence ID" value="GGC55296.1"/>
    <property type="molecule type" value="Genomic_DNA"/>
</dbReference>
<dbReference type="PANTHER" id="PTHR43081">
    <property type="entry name" value="ADENYLATE CYCLASE, TERMINAL-DIFFERENTIATION SPECIFIC-RELATED"/>
    <property type="match status" value="1"/>
</dbReference>
<dbReference type="InterPro" id="IPR001054">
    <property type="entry name" value="A/G_cyclase"/>
</dbReference>
<evidence type="ECO:0000313" key="2">
    <source>
        <dbReference type="EMBL" id="GGC55296.1"/>
    </source>
</evidence>
<reference evidence="2" key="2">
    <citation type="submission" date="2020-09" db="EMBL/GenBank/DDBJ databases">
        <authorList>
            <person name="Sun Q."/>
            <person name="Zhou Y."/>
        </authorList>
    </citation>
    <scope>NUCLEOTIDE SEQUENCE</scope>
    <source>
        <strain evidence="2">CGMCC 1.12919</strain>
    </source>
</reference>